<accession>A0A2U8E3C9</accession>
<dbReference type="Proteomes" id="UP000244896">
    <property type="component" value="Chromosome"/>
</dbReference>
<keyword evidence="2" id="KW-1185">Reference proteome</keyword>
<gene>
    <name evidence="1" type="ORF">CKA38_08155</name>
</gene>
<organism evidence="1 2">
    <name type="scientific">Ereboglobus luteus</name>
    <dbReference type="NCBI Taxonomy" id="1796921"/>
    <lineage>
        <taxon>Bacteria</taxon>
        <taxon>Pseudomonadati</taxon>
        <taxon>Verrucomicrobiota</taxon>
        <taxon>Opitutia</taxon>
        <taxon>Opitutales</taxon>
        <taxon>Opitutaceae</taxon>
        <taxon>Ereboglobus</taxon>
    </lineage>
</organism>
<dbReference type="AlphaFoldDB" id="A0A2U8E3C9"/>
<reference evidence="1 2" key="1">
    <citation type="journal article" date="2018" name="Syst. Appl. Microbiol.">
        <title>Ereboglobus luteus gen. nov. sp. nov. from cockroach guts, and new insights into the oxygen relationship of the genera Opitutus and Didymococcus (Verrucomicrobia: Opitutaceae).</title>
        <authorList>
            <person name="Tegtmeier D."/>
            <person name="Belitz A."/>
            <person name="Radek R."/>
            <person name="Heimerl T."/>
            <person name="Brune A."/>
        </authorList>
    </citation>
    <scope>NUCLEOTIDE SEQUENCE [LARGE SCALE GENOMIC DNA]</scope>
    <source>
        <strain evidence="1 2">Ho45</strain>
    </source>
</reference>
<sequence length="67" mass="7108">MPGLGNADILSAGLARDLRGAPSCGRDSLAPGRKRIIFILRNFAMLPVLSPRVFVALAKNGRHALPT</sequence>
<proteinExistence type="predicted"/>
<dbReference type="EMBL" id="CP023004">
    <property type="protein sequence ID" value="AWI09214.1"/>
    <property type="molecule type" value="Genomic_DNA"/>
</dbReference>
<evidence type="ECO:0000313" key="2">
    <source>
        <dbReference type="Proteomes" id="UP000244896"/>
    </source>
</evidence>
<name>A0A2U8E3C9_9BACT</name>
<protein>
    <submittedName>
        <fullName evidence="1">Uncharacterized protein</fullName>
    </submittedName>
</protein>
<dbReference type="KEGG" id="elut:CKA38_08155"/>
<evidence type="ECO:0000313" key="1">
    <source>
        <dbReference type="EMBL" id="AWI09214.1"/>
    </source>
</evidence>